<keyword evidence="2" id="KW-1185">Reference proteome</keyword>
<evidence type="ECO:0000313" key="2">
    <source>
        <dbReference type="Proteomes" id="UP000078447"/>
    </source>
</evidence>
<evidence type="ECO:0000313" key="1">
    <source>
        <dbReference type="EMBL" id="OAN13871.1"/>
    </source>
</evidence>
<comment type="caution">
    <text evidence="1">The sequence shown here is derived from an EMBL/GenBank/DDBJ whole genome shotgun (WGS) entry which is preliminary data.</text>
</comment>
<proteinExistence type="predicted"/>
<sequence length="189" mass="21753">MNEFSNILDVVKKIDFIAFSALALAGRTFYVQQFGVEVIVYPYQEKHGDYGIAIENIGKGTAIDYTFKVLSYDENTEPETKNFLDTYKLLNGEARITLAGGKIHKIKIGHQGDIPYKNMNRREEEEDFPTIEIQILKRNHDRNYKIITRSTICDLKAFEGYPYTEEPLELIRRDMNHQALMSMGSGSSR</sequence>
<gene>
    <name evidence="1" type="ORF">A3783_16375</name>
</gene>
<protein>
    <submittedName>
        <fullName evidence="1">Uncharacterized protein</fullName>
    </submittedName>
</protein>
<dbReference type="Proteomes" id="UP000078447">
    <property type="component" value="Unassembled WGS sequence"/>
</dbReference>
<organism evidence="1 2">
    <name type="scientific">Exiguobacterium undae</name>
    <dbReference type="NCBI Taxonomy" id="169177"/>
    <lineage>
        <taxon>Bacteria</taxon>
        <taxon>Bacillati</taxon>
        <taxon>Bacillota</taxon>
        <taxon>Bacilli</taxon>
        <taxon>Bacillales</taxon>
        <taxon>Bacillales Family XII. Incertae Sedis</taxon>
        <taxon>Exiguobacterium</taxon>
    </lineage>
</organism>
<dbReference type="RefSeq" id="WP_028105306.1">
    <property type="nucleotide sequence ID" value="NZ_LVVL01000004.1"/>
</dbReference>
<reference evidence="1 2" key="1">
    <citation type="submission" date="2016-03" db="EMBL/GenBank/DDBJ databases">
        <authorList>
            <person name="Cho S.-Y."/>
            <person name="Lim S."/>
            <person name="Kim H."/>
            <person name="Soh E.H."/>
            <person name="Moon J.S."/>
        </authorList>
    </citation>
    <scope>NUCLEOTIDE SEQUENCE [LARGE SCALE GENOMIC DNA]</scope>
    <source>
        <strain evidence="1 2">KCTC 3810</strain>
    </source>
</reference>
<accession>A0ABX2V8T0</accession>
<name>A0ABX2V8T0_9BACL</name>
<dbReference type="EMBL" id="LVVL01000004">
    <property type="protein sequence ID" value="OAN13871.1"/>
    <property type="molecule type" value="Genomic_DNA"/>
</dbReference>